<feature type="region of interest" description="Disordered" evidence="2">
    <location>
        <begin position="1"/>
        <end position="20"/>
    </location>
</feature>
<comment type="similarity">
    <text evidence="1">Belongs to the PIH1 family.</text>
</comment>
<dbReference type="OrthoDB" id="545063at2759"/>
<dbReference type="GO" id="GO:0005737">
    <property type="term" value="C:cytoplasm"/>
    <property type="evidence" value="ECO:0007669"/>
    <property type="project" value="TreeGrafter"/>
</dbReference>
<feature type="region of interest" description="Disordered" evidence="2">
    <location>
        <begin position="223"/>
        <end position="259"/>
    </location>
</feature>
<evidence type="ECO:0000313" key="4">
    <source>
        <dbReference type="EMBL" id="GMI47374.1"/>
    </source>
</evidence>
<feature type="region of interest" description="Disordered" evidence="2">
    <location>
        <begin position="294"/>
        <end position="331"/>
    </location>
</feature>
<feature type="domain" description="PIH1 N-terminal" evidence="3">
    <location>
        <begin position="113"/>
        <end position="224"/>
    </location>
</feature>
<dbReference type="PANTHER" id="PTHR22997">
    <property type="entry name" value="PIH1 DOMAIN-CONTAINING PROTEIN 1"/>
    <property type="match status" value="1"/>
</dbReference>
<feature type="compositionally biased region" description="Gly residues" evidence="2">
    <location>
        <begin position="308"/>
        <end position="331"/>
    </location>
</feature>
<feature type="region of interest" description="Disordered" evidence="2">
    <location>
        <begin position="353"/>
        <end position="375"/>
    </location>
</feature>
<evidence type="ECO:0000256" key="2">
    <source>
        <dbReference type="SAM" id="MobiDB-lite"/>
    </source>
</evidence>
<proteinExistence type="inferred from homology"/>
<evidence type="ECO:0000313" key="5">
    <source>
        <dbReference type="Proteomes" id="UP001165065"/>
    </source>
</evidence>
<organism evidence="4 5">
    <name type="scientific">Triparma columacea</name>
    <dbReference type="NCBI Taxonomy" id="722753"/>
    <lineage>
        <taxon>Eukaryota</taxon>
        <taxon>Sar</taxon>
        <taxon>Stramenopiles</taxon>
        <taxon>Ochrophyta</taxon>
        <taxon>Bolidophyceae</taxon>
        <taxon>Parmales</taxon>
        <taxon>Triparmaceae</taxon>
        <taxon>Triparma</taxon>
    </lineage>
</organism>
<dbReference type="EMBL" id="BRYA01000342">
    <property type="protein sequence ID" value="GMI47374.1"/>
    <property type="molecule type" value="Genomic_DNA"/>
</dbReference>
<dbReference type="InterPro" id="IPR012981">
    <property type="entry name" value="PIH1_N"/>
</dbReference>
<accession>A0A9W7GM21</accession>
<gene>
    <name evidence="4" type="ORF">TrCOL_g3636</name>
</gene>
<dbReference type="PANTHER" id="PTHR22997:SF0">
    <property type="entry name" value="PIH1 DOMAIN-CONTAINING PROTEIN 1"/>
    <property type="match status" value="1"/>
</dbReference>
<feature type="compositionally biased region" description="Basic and acidic residues" evidence="2">
    <location>
        <begin position="294"/>
        <end position="307"/>
    </location>
</feature>
<feature type="compositionally biased region" description="Basic and acidic residues" evidence="2">
    <location>
        <begin position="353"/>
        <end position="369"/>
    </location>
</feature>
<feature type="region of interest" description="Disordered" evidence="2">
    <location>
        <begin position="425"/>
        <end position="541"/>
    </location>
</feature>
<comment type="caution">
    <text evidence="4">The sequence shown here is derived from an EMBL/GenBank/DDBJ whole genome shotgun (WGS) entry which is preliminary data.</text>
</comment>
<name>A0A9W7GM21_9STRA</name>
<dbReference type="InterPro" id="IPR050734">
    <property type="entry name" value="PIH1/Kintoun_subfamily"/>
</dbReference>
<protein>
    <recommendedName>
        <fullName evidence="3">PIH1 N-terminal domain-containing protein</fullName>
    </recommendedName>
</protein>
<sequence>MNLGIQHGGRKGKDRGGGMKLPREVAAMAKQMGIDMSEMGGQAENMWSMLNDMSQNDPQAYEEFIKEQMEGAQEEAEENKKKGRTFTPNASFVVKARFSNANSGLKIKNAKGVEASGKLFINMCSHEGVQRPLDTQGNPVSDDRPGLDNLQIPLVVGDLRPTSDVGGDPVAAVDIVLNPWCIKMVLKNNVFRAQIVELGLNWLQQEQHCKLEKGWKVIKSKYKGGTGERGDKPVPFPIDESMLDPKDLEKEREKERKAKEELDMIKKGFEEKMGGAGPPGKLVEEITPTSVLENIKKQKEGEEKESSDGGGMIGGAEGGGGLGGNGLGDILNLGGGKGGAEKVLKKPLIQEVGGKEDQEREKELKEAAAKKKKLAKPLGKKMKGFLNKPAAKEAEIYGEAGSSGDGQGGVGGSYSRFMSKCKVVDTSSMTEAEQKKMMEQHAGGSGAGGGETPQVKPPKPPLQHPTATSSAAPQMPAKDSMKANKGFLEGKNSLYGGKGSKEGEEGSFDTEFQKLMEAADPSFAANFNDPRSKRSTGILGEDTEDALTQALSSMTDIDFGIGPSDGLDMEKLRKNAAEQKYKTTKETLSKRNQAAAALDVEERASATKGASNKDALAFSLKDGEFGLEVLIKFGEGDGEKLALADMDLEVSAESLRLGTKYGDAWVDLGGFAINEEEVKAKMSQKKRTLKVTLGKK</sequence>
<dbReference type="Proteomes" id="UP001165065">
    <property type="component" value="Unassembled WGS sequence"/>
</dbReference>
<dbReference type="Pfam" id="PF08190">
    <property type="entry name" value="PIH1"/>
    <property type="match status" value="1"/>
</dbReference>
<dbReference type="AlphaFoldDB" id="A0A9W7GM21"/>
<feature type="compositionally biased region" description="Basic and acidic residues" evidence="2">
    <location>
        <begin position="243"/>
        <end position="259"/>
    </location>
</feature>
<reference evidence="5" key="1">
    <citation type="journal article" date="2023" name="Commun. Biol.">
        <title>Genome analysis of Parmales, the sister group of diatoms, reveals the evolutionary specialization of diatoms from phago-mixotrophs to photoautotrophs.</title>
        <authorList>
            <person name="Ban H."/>
            <person name="Sato S."/>
            <person name="Yoshikawa S."/>
            <person name="Yamada K."/>
            <person name="Nakamura Y."/>
            <person name="Ichinomiya M."/>
            <person name="Sato N."/>
            <person name="Blanc-Mathieu R."/>
            <person name="Endo H."/>
            <person name="Kuwata A."/>
            <person name="Ogata H."/>
        </authorList>
    </citation>
    <scope>NUCLEOTIDE SEQUENCE [LARGE SCALE GENOMIC DNA]</scope>
</reference>
<evidence type="ECO:0000259" key="3">
    <source>
        <dbReference type="Pfam" id="PF08190"/>
    </source>
</evidence>
<keyword evidence="5" id="KW-1185">Reference proteome</keyword>
<evidence type="ECO:0000256" key="1">
    <source>
        <dbReference type="ARBA" id="ARBA00008511"/>
    </source>
</evidence>